<gene>
    <name evidence="2" type="ORF">EVJ47_05645</name>
</gene>
<comment type="caution">
    <text evidence="2">The sequence shown here is derived from an EMBL/GenBank/DDBJ whole genome shotgun (WGS) entry which is preliminary data.</text>
</comment>
<keyword evidence="1" id="KW-0175">Coiled coil</keyword>
<dbReference type="EMBL" id="SGBD01000002">
    <property type="protein sequence ID" value="RZD14649.1"/>
    <property type="molecule type" value="Genomic_DNA"/>
</dbReference>
<proteinExistence type="predicted"/>
<evidence type="ECO:0000313" key="3">
    <source>
        <dbReference type="Proteomes" id="UP000320813"/>
    </source>
</evidence>
<dbReference type="Proteomes" id="UP000320813">
    <property type="component" value="Unassembled WGS sequence"/>
</dbReference>
<sequence length="261" mass="29244">MKTTKFLKFFSIGFIALAIGIFGLASVFPGASYGASTQITHKTVINSNAKLIKLYIKILNKVGNNKQAVLEIEKNLQVSPAGLKLYMNMKKGMGVGNAVFIKLIKDNTNAINRADTKNFIKEYLADNDTLSQLNGNEVNVKNVIKEMNGTVNLKVVNEVYKTETGVTVDHTLSLAVNTPNTTHNLQLENYTANKNGRVYQTHILQNQMSQVNNMQNQMSQVNNMQNQMSQVNNTQRQINQVNNTQQQIQQTNNMQQQMMGR</sequence>
<evidence type="ECO:0000256" key="1">
    <source>
        <dbReference type="SAM" id="Coils"/>
    </source>
</evidence>
<name>A0A519BBJ3_9DELT</name>
<protein>
    <submittedName>
        <fullName evidence="2">Uncharacterized protein</fullName>
    </submittedName>
</protein>
<organism evidence="2 3">
    <name type="scientific">Candidatus Acidulodesulfobacterium ferriphilum</name>
    <dbReference type="NCBI Taxonomy" id="2597223"/>
    <lineage>
        <taxon>Bacteria</taxon>
        <taxon>Deltaproteobacteria</taxon>
        <taxon>Candidatus Acidulodesulfobacterales</taxon>
        <taxon>Candidatus Acidulodesulfobacterium</taxon>
    </lineage>
</organism>
<reference evidence="2 3" key="1">
    <citation type="submission" date="2019-01" db="EMBL/GenBank/DDBJ databases">
        <title>Insights into ecological role of a new deltaproteobacterial order Candidatus Sinidesulfobacterales (Sva0485) by metagenomics and metatranscriptomics.</title>
        <authorList>
            <person name="Tan S."/>
            <person name="Liu J."/>
            <person name="Fang Y."/>
            <person name="Hedlund B.P."/>
            <person name="Lian Z.H."/>
            <person name="Huang L.Y."/>
            <person name="Li J.T."/>
            <person name="Huang L.N."/>
            <person name="Li W.J."/>
            <person name="Jiang H.C."/>
            <person name="Dong H.L."/>
            <person name="Shu W.S."/>
        </authorList>
    </citation>
    <scope>NUCLEOTIDE SEQUENCE [LARGE SCALE GENOMIC DNA]</scope>
    <source>
        <strain evidence="2">AP3</strain>
    </source>
</reference>
<dbReference type="AlphaFoldDB" id="A0A519BBJ3"/>
<feature type="coiled-coil region" evidence="1">
    <location>
        <begin position="204"/>
        <end position="251"/>
    </location>
</feature>
<accession>A0A519BBJ3</accession>
<evidence type="ECO:0000313" key="2">
    <source>
        <dbReference type="EMBL" id="RZD14649.1"/>
    </source>
</evidence>